<dbReference type="InterPro" id="IPR001387">
    <property type="entry name" value="Cro/C1-type_HTH"/>
</dbReference>
<dbReference type="Gene3D" id="1.10.260.40">
    <property type="entry name" value="lambda repressor-like DNA-binding domains"/>
    <property type="match status" value="1"/>
</dbReference>
<dbReference type="eggNOG" id="arCOG01864">
    <property type="taxonomic scope" value="Archaea"/>
</dbReference>
<dbReference type="SMART" id="SM00530">
    <property type="entry name" value="HTH_XRE"/>
    <property type="match status" value="1"/>
</dbReference>
<sequence>MDNSLTEYREASGLSQRALAEHVAVTRQTINAVEGNRYDPSVELVFKLAAFFEVPVEDLFHPDVELERTVSEIGD</sequence>
<dbReference type="Proteomes" id="UP000002071">
    <property type="component" value="Chromosome"/>
</dbReference>
<dbReference type="RefSeq" id="WP_015789902.1">
    <property type="nucleotide sequence ID" value="NC_013158.1"/>
</dbReference>
<keyword evidence="4" id="KW-1185">Reference proteome</keyword>
<accession>C7NUH4</accession>
<protein>
    <submittedName>
        <fullName evidence="3">Transcriptional regulator, XRE family</fullName>
    </submittedName>
</protein>
<gene>
    <name evidence="3" type="ordered locus">Huta_2164</name>
</gene>
<dbReference type="EMBL" id="CP001687">
    <property type="protein sequence ID" value="ACV12331.1"/>
    <property type="molecule type" value="Genomic_DNA"/>
</dbReference>
<keyword evidence="1" id="KW-0238">DNA-binding</keyword>
<reference evidence="3 4" key="1">
    <citation type="journal article" date="2009" name="Stand. Genomic Sci.">
        <title>Complete genome sequence of Halorhabdus utahensis type strain (AX-2).</title>
        <authorList>
            <person name="Anderson I."/>
            <person name="Tindall B.J."/>
            <person name="Pomrenke H."/>
            <person name="Goker M."/>
            <person name="Lapidus A."/>
            <person name="Nolan M."/>
            <person name="Copeland A."/>
            <person name="Glavina Del Rio T."/>
            <person name="Chen F."/>
            <person name="Tice H."/>
            <person name="Cheng J.F."/>
            <person name="Lucas S."/>
            <person name="Chertkov O."/>
            <person name="Bruce D."/>
            <person name="Brettin T."/>
            <person name="Detter J.C."/>
            <person name="Han C."/>
            <person name="Goodwin L."/>
            <person name="Land M."/>
            <person name="Hauser L."/>
            <person name="Chang Y.J."/>
            <person name="Jeffries C.D."/>
            <person name="Pitluck S."/>
            <person name="Pati A."/>
            <person name="Mavromatis K."/>
            <person name="Ivanova N."/>
            <person name="Ovchinnikova G."/>
            <person name="Chen A."/>
            <person name="Palaniappan K."/>
            <person name="Chain P."/>
            <person name="Rohde M."/>
            <person name="Bristow J."/>
            <person name="Eisen J.A."/>
            <person name="Markowitz V."/>
            <person name="Hugenholtz P."/>
            <person name="Kyrpides N.C."/>
            <person name="Klenk H.P."/>
        </authorList>
    </citation>
    <scope>NUCLEOTIDE SEQUENCE [LARGE SCALE GENOMIC DNA]</scope>
    <source>
        <strain evidence="4">DSM 12940 / JCM 11049 / AX-2</strain>
    </source>
</reference>
<dbReference type="OrthoDB" id="67699at2157"/>
<dbReference type="GO" id="GO:0003677">
    <property type="term" value="F:DNA binding"/>
    <property type="evidence" value="ECO:0007669"/>
    <property type="project" value="UniProtKB-KW"/>
</dbReference>
<dbReference type="STRING" id="519442.Huta_2164"/>
<evidence type="ECO:0000313" key="4">
    <source>
        <dbReference type="Proteomes" id="UP000002071"/>
    </source>
</evidence>
<dbReference type="InterPro" id="IPR010982">
    <property type="entry name" value="Lambda_DNA-bd_dom_sf"/>
</dbReference>
<organism evidence="3 4">
    <name type="scientific">Halorhabdus utahensis (strain DSM 12940 / JCM 11049 / AX-2)</name>
    <dbReference type="NCBI Taxonomy" id="519442"/>
    <lineage>
        <taxon>Archaea</taxon>
        <taxon>Methanobacteriati</taxon>
        <taxon>Methanobacteriota</taxon>
        <taxon>Stenosarchaea group</taxon>
        <taxon>Halobacteria</taxon>
        <taxon>Halobacteriales</taxon>
        <taxon>Haloarculaceae</taxon>
        <taxon>Halorhabdus</taxon>
    </lineage>
</organism>
<name>C7NUH4_HALUD</name>
<dbReference type="CDD" id="cd00093">
    <property type="entry name" value="HTH_XRE"/>
    <property type="match status" value="1"/>
</dbReference>
<evidence type="ECO:0000259" key="2">
    <source>
        <dbReference type="PROSITE" id="PS50943"/>
    </source>
</evidence>
<evidence type="ECO:0000256" key="1">
    <source>
        <dbReference type="ARBA" id="ARBA00023125"/>
    </source>
</evidence>
<feature type="domain" description="HTH cro/C1-type" evidence="2">
    <location>
        <begin position="5"/>
        <end position="59"/>
    </location>
</feature>
<dbReference type="PANTHER" id="PTHR46558">
    <property type="entry name" value="TRACRIPTIONAL REGULATORY PROTEIN-RELATED-RELATED"/>
    <property type="match status" value="1"/>
</dbReference>
<evidence type="ECO:0000313" key="3">
    <source>
        <dbReference type="EMBL" id="ACV12331.1"/>
    </source>
</evidence>
<dbReference type="PROSITE" id="PS50943">
    <property type="entry name" value="HTH_CROC1"/>
    <property type="match status" value="1"/>
</dbReference>
<dbReference type="AlphaFoldDB" id="C7NUH4"/>
<dbReference type="PANTHER" id="PTHR46558:SF4">
    <property type="entry name" value="DNA-BIDING PHAGE PROTEIN"/>
    <property type="match status" value="1"/>
</dbReference>
<dbReference type="GeneID" id="8384458"/>
<dbReference type="Pfam" id="PF01381">
    <property type="entry name" value="HTH_3"/>
    <property type="match status" value="1"/>
</dbReference>
<dbReference type="KEGG" id="hut:Huta_2164"/>
<dbReference type="HOGENOM" id="CLU_066192_44_6_2"/>
<dbReference type="SUPFAM" id="SSF47413">
    <property type="entry name" value="lambda repressor-like DNA-binding domains"/>
    <property type="match status" value="1"/>
</dbReference>
<proteinExistence type="predicted"/>